<sequence length="412" mass="46929">MTDVLVIGAGPAGSVAAAYLVNQGFSVTVVEKSKFPRFTIGESLLPLSMEHFEEVGMLDALKAANFEVKSGALFVRKDDEMDISFDENFTPGWTWTWQVPRDEFDHILAKEAEKKGANFKYESTIASIDFQEDKVVTEIEDGGKVETHEFRYVLDSSGNAGVLSKMLNFDIDYAETGRCSLFTQVKETNREEFKRPLRITFEVLEQDLWYWVIPFSNGNTSLGFVGNKKWFDIPAADKNDLFRKMMEKSEHFIERFEGKEFLYDVRGADDYTNSSTQLYGHRFALAGNTTGFIDPVFSSGVAIATESAMRSAKLIERELNGEKPDWDKEYVQHMKQATEVFKAVVDTWYNGELQKIFFHSEIKVEIKKQLTSILAGYVWDLTNPFVKRNRKLIKTVAHVVDMEVDAASEKSK</sequence>
<evidence type="ECO:0000259" key="1">
    <source>
        <dbReference type="Pfam" id="PF01494"/>
    </source>
</evidence>
<feature type="domain" description="FAD-binding" evidence="1">
    <location>
        <begin position="2"/>
        <end position="175"/>
    </location>
</feature>
<evidence type="ECO:0000313" key="3">
    <source>
        <dbReference type="Proteomes" id="UP000184474"/>
    </source>
</evidence>
<dbReference type="Gene3D" id="3.50.50.60">
    <property type="entry name" value="FAD/NAD(P)-binding domain"/>
    <property type="match status" value="1"/>
</dbReference>
<gene>
    <name evidence="2" type="ORF">SAMN04488028_103101</name>
</gene>
<protein>
    <submittedName>
        <fullName evidence="2">Dehydrogenase (Flavoprotein)</fullName>
    </submittedName>
</protein>
<dbReference type="RefSeq" id="WP_073122035.1">
    <property type="nucleotide sequence ID" value="NZ_FRAA01000003.1"/>
</dbReference>
<dbReference type="AlphaFoldDB" id="A0A1M6PYQ3"/>
<organism evidence="2 3">
    <name type="scientific">Reichenbachiella agariperforans</name>
    <dbReference type="NCBI Taxonomy" id="156994"/>
    <lineage>
        <taxon>Bacteria</taxon>
        <taxon>Pseudomonadati</taxon>
        <taxon>Bacteroidota</taxon>
        <taxon>Cytophagia</taxon>
        <taxon>Cytophagales</taxon>
        <taxon>Reichenbachiellaceae</taxon>
        <taxon>Reichenbachiella</taxon>
    </lineage>
</organism>
<dbReference type="PANTHER" id="PTHR43747">
    <property type="entry name" value="FAD-BINDING PROTEIN"/>
    <property type="match status" value="1"/>
</dbReference>
<dbReference type="PANTHER" id="PTHR43747:SF1">
    <property type="entry name" value="SLR1998 PROTEIN"/>
    <property type="match status" value="1"/>
</dbReference>
<dbReference type="Proteomes" id="UP000184474">
    <property type="component" value="Unassembled WGS sequence"/>
</dbReference>
<dbReference type="GO" id="GO:0071949">
    <property type="term" value="F:FAD binding"/>
    <property type="evidence" value="ECO:0007669"/>
    <property type="project" value="InterPro"/>
</dbReference>
<evidence type="ECO:0000313" key="2">
    <source>
        <dbReference type="EMBL" id="SHK13094.1"/>
    </source>
</evidence>
<name>A0A1M6PYQ3_REIAG</name>
<keyword evidence="3" id="KW-1185">Reference proteome</keyword>
<dbReference type="Pfam" id="PF01494">
    <property type="entry name" value="FAD_binding_3"/>
    <property type="match status" value="1"/>
</dbReference>
<proteinExistence type="predicted"/>
<dbReference type="InterPro" id="IPR036188">
    <property type="entry name" value="FAD/NAD-bd_sf"/>
</dbReference>
<dbReference type="SUPFAM" id="SSF51905">
    <property type="entry name" value="FAD/NAD(P)-binding domain"/>
    <property type="match status" value="1"/>
</dbReference>
<dbReference type="InterPro" id="IPR050816">
    <property type="entry name" value="Flavin-dep_Halogenase_NPB"/>
</dbReference>
<dbReference type="InterPro" id="IPR002938">
    <property type="entry name" value="FAD-bd"/>
</dbReference>
<reference evidence="3" key="1">
    <citation type="submission" date="2016-11" db="EMBL/GenBank/DDBJ databases">
        <authorList>
            <person name="Varghese N."/>
            <person name="Submissions S."/>
        </authorList>
    </citation>
    <scope>NUCLEOTIDE SEQUENCE [LARGE SCALE GENOMIC DNA]</scope>
    <source>
        <strain evidence="3">DSM 26134</strain>
    </source>
</reference>
<dbReference type="EMBL" id="FRAA01000003">
    <property type="protein sequence ID" value="SHK13094.1"/>
    <property type="molecule type" value="Genomic_DNA"/>
</dbReference>
<accession>A0A1M6PYQ3</accession>
<dbReference type="STRING" id="156994.SAMN04488028_103101"/>